<keyword evidence="6" id="KW-1185">Reference proteome</keyword>
<gene>
    <name evidence="5" type="ORF">SAMN04488564_1306</name>
</gene>
<dbReference type="InterPro" id="IPR025110">
    <property type="entry name" value="AMP-bd_C"/>
</dbReference>
<dbReference type="OrthoDB" id="9803968at2"/>
<dbReference type="PANTHER" id="PTHR24096:SF149">
    <property type="entry name" value="AMP-BINDING DOMAIN-CONTAINING PROTEIN-RELATED"/>
    <property type="match status" value="1"/>
</dbReference>
<proteinExistence type="inferred from homology"/>
<evidence type="ECO:0000259" key="4">
    <source>
        <dbReference type="Pfam" id="PF13193"/>
    </source>
</evidence>
<evidence type="ECO:0000313" key="5">
    <source>
        <dbReference type="EMBL" id="SFR30157.1"/>
    </source>
</evidence>
<reference evidence="6" key="1">
    <citation type="submission" date="2016-10" db="EMBL/GenBank/DDBJ databases">
        <authorList>
            <person name="Varghese N."/>
            <person name="Submissions S."/>
        </authorList>
    </citation>
    <scope>NUCLEOTIDE SEQUENCE [LARGE SCALE GENOMIC DNA]</scope>
    <source>
        <strain evidence="6">DSM 44232</strain>
    </source>
</reference>
<protein>
    <submittedName>
        <fullName evidence="5">Acyl-CoA synthetase (AMP-forming)/AMP-acid ligase II</fullName>
    </submittedName>
</protein>
<dbReference type="InterPro" id="IPR042099">
    <property type="entry name" value="ANL_N_sf"/>
</dbReference>
<feature type="domain" description="AMP-binding enzyme C-terminal" evidence="4">
    <location>
        <begin position="391"/>
        <end position="464"/>
    </location>
</feature>
<dbReference type="RefSeq" id="WP_093606512.1">
    <property type="nucleotide sequence ID" value="NZ_FOYL01000030.1"/>
</dbReference>
<dbReference type="AlphaFoldDB" id="A0A1I6FK29"/>
<dbReference type="InterPro" id="IPR000873">
    <property type="entry name" value="AMP-dep_synth/lig_dom"/>
</dbReference>
<dbReference type="InterPro" id="IPR045851">
    <property type="entry name" value="AMP-bd_C_sf"/>
</dbReference>
<name>A0A1I6FK29_9PSEU</name>
<organism evidence="5 6">
    <name type="scientific">Lentzea waywayandensis</name>
    <dbReference type="NCBI Taxonomy" id="84724"/>
    <lineage>
        <taxon>Bacteria</taxon>
        <taxon>Bacillati</taxon>
        <taxon>Actinomycetota</taxon>
        <taxon>Actinomycetes</taxon>
        <taxon>Pseudonocardiales</taxon>
        <taxon>Pseudonocardiaceae</taxon>
        <taxon>Lentzea</taxon>
    </lineage>
</organism>
<dbReference type="STRING" id="84724.SAMN04488564_1306"/>
<comment type="similarity">
    <text evidence="1">Belongs to the ATP-dependent AMP-binding enzyme family.</text>
</comment>
<evidence type="ECO:0000256" key="2">
    <source>
        <dbReference type="ARBA" id="ARBA00022598"/>
    </source>
</evidence>
<dbReference type="Proteomes" id="UP000198583">
    <property type="component" value="Unassembled WGS sequence"/>
</dbReference>
<sequence>MNLAEVVWKSASADRVALVEHSTGARHRYGELKANVERLADALVRRGLQCGDVVALRCDSNAEFVVACHGVLLAGGVVLPLEPRGSTEDWAAALSRSKPRFVVGRDRATADLLIDDLVAAGRPGGLPSAGGGDRPAVLLSSSGTQDVPRQVVLTHRNLTVNLTQIDLVHRLTAADVVLGLTPFGHIYGMQMAMNPALRAGATLVTVSTPFSGANLLDVIARRRVTVAYAVPSVLAELALHPDVERYDTSALRLVFSGGAPLPLDVAKTCAERLGVPVVQGYGMTEAGCTCAPPDGEPITPGSIGRPLPDTETRFINPDTGAEGESGEIWVRGPQVSPGYLVEPGVVVPFTDAEGWLDTGDLGRRDERGYVTITGRRKQVIKYKGYQVAPSELEEVLLTHPNVVDAVVVGVPDDLAGELPKAFVVLNRPVALAGVAAYVAAKVAAHKKIRLIEAVDRIPRSAMGKVPRDAFDGGGR</sequence>
<dbReference type="GO" id="GO:0016405">
    <property type="term" value="F:CoA-ligase activity"/>
    <property type="evidence" value="ECO:0007669"/>
    <property type="project" value="TreeGrafter"/>
</dbReference>
<evidence type="ECO:0000259" key="3">
    <source>
        <dbReference type="Pfam" id="PF00501"/>
    </source>
</evidence>
<feature type="domain" description="AMP-dependent synthetase/ligase" evidence="3">
    <location>
        <begin position="12"/>
        <end position="340"/>
    </location>
</feature>
<dbReference type="Gene3D" id="3.30.300.30">
    <property type="match status" value="1"/>
</dbReference>
<dbReference type="PANTHER" id="PTHR24096">
    <property type="entry name" value="LONG-CHAIN-FATTY-ACID--COA LIGASE"/>
    <property type="match status" value="1"/>
</dbReference>
<dbReference type="Pfam" id="PF13193">
    <property type="entry name" value="AMP-binding_C"/>
    <property type="match status" value="1"/>
</dbReference>
<keyword evidence="2 5" id="KW-0436">Ligase</keyword>
<dbReference type="Gene3D" id="3.40.50.12780">
    <property type="entry name" value="N-terminal domain of ligase-like"/>
    <property type="match status" value="1"/>
</dbReference>
<dbReference type="SUPFAM" id="SSF56801">
    <property type="entry name" value="Acetyl-CoA synthetase-like"/>
    <property type="match status" value="1"/>
</dbReference>
<evidence type="ECO:0000313" key="6">
    <source>
        <dbReference type="Proteomes" id="UP000198583"/>
    </source>
</evidence>
<dbReference type="Pfam" id="PF00501">
    <property type="entry name" value="AMP-binding"/>
    <property type="match status" value="1"/>
</dbReference>
<dbReference type="EMBL" id="FOYL01000030">
    <property type="protein sequence ID" value="SFR30157.1"/>
    <property type="molecule type" value="Genomic_DNA"/>
</dbReference>
<evidence type="ECO:0000256" key="1">
    <source>
        <dbReference type="ARBA" id="ARBA00006432"/>
    </source>
</evidence>
<accession>A0A1I6FK29</accession>